<evidence type="ECO:0000313" key="2">
    <source>
        <dbReference type="EMBL" id="NIH53188.1"/>
    </source>
</evidence>
<protein>
    <submittedName>
        <fullName evidence="2">Uncharacterized protein YbjT (DUF2867 family)</fullName>
    </submittedName>
</protein>
<dbReference type="SUPFAM" id="SSF51735">
    <property type="entry name" value="NAD(P)-binding Rossmann-fold domains"/>
    <property type="match status" value="1"/>
</dbReference>
<dbReference type="CDD" id="cd05243">
    <property type="entry name" value="SDR_a5"/>
    <property type="match status" value="1"/>
</dbReference>
<sequence>MTTSLSTVVIVGGHGQIALHLTRILSSAGTAVIGTIRNPAQAADIEAAGGTAAIVDLENDSAEDLAKVLNGADAVVFSAGAGPGSTAERKRTVDYGGAVLTADAAAIAGVSRLVQISAIRVEEPLPEGTEPVWAAYVIAKRDADHYVRDTSLDWTILRPGRLTNEPATGNVVLGEDLESAEITREDVAATVAHVLDDPSTIHKTLDVVNA</sequence>
<dbReference type="PANTHER" id="PTHR15020:SF50">
    <property type="entry name" value="UPF0659 PROTEIN YMR090W"/>
    <property type="match status" value="1"/>
</dbReference>
<gene>
    <name evidence="2" type="ORF">FHX76_001056</name>
</gene>
<reference evidence="2 3" key="1">
    <citation type="submission" date="2020-02" db="EMBL/GenBank/DDBJ databases">
        <title>Sequencing the genomes of 1000 actinobacteria strains.</title>
        <authorList>
            <person name="Klenk H.-P."/>
        </authorList>
    </citation>
    <scope>NUCLEOTIDE SEQUENCE [LARGE SCALE GENOMIC DNA]</scope>
    <source>
        <strain evidence="2 3">DSM 27960</strain>
    </source>
</reference>
<feature type="domain" description="NAD(P)-binding" evidence="1">
    <location>
        <begin position="12"/>
        <end position="198"/>
    </location>
</feature>
<evidence type="ECO:0000259" key="1">
    <source>
        <dbReference type="Pfam" id="PF13460"/>
    </source>
</evidence>
<dbReference type="InterPro" id="IPR036291">
    <property type="entry name" value="NAD(P)-bd_dom_sf"/>
</dbReference>
<dbReference type="RefSeq" id="WP_167148595.1">
    <property type="nucleotide sequence ID" value="NZ_JAAMOX010000001.1"/>
</dbReference>
<organism evidence="2 3">
    <name type="scientific">Lysinibacter cavernae</name>
    <dbReference type="NCBI Taxonomy" id="1640652"/>
    <lineage>
        <taxon>Bacteria</taxon>
        <taxon>Bacillati</taxon>
        <taxon>Actinomycetota</taxon>
        <taxon>Actinomycetes</taxon>
        <taxon>Micrococcales</taxon>
        <taxon>Microbacteriaceae</taxon>
        <taxon>Lysinibacter</taxon>
    </lineage>
</organism>
<comment type="caution">
    <text evidence="2">The sequence shown here is derived from an EMBL/GenBank/DDBJ whole genome shotgun (WGS) entry which is preliminary data.</text>
</comment>
<accession>A0A7X5R087</accession>
<dbReference type="EMBL" id="JAAMOX010000001">
    <property type="protein sequence ID" value="NIH53188.1"/>
    <property type="molecule type" value="Genomic_DNA"/>
</dbReference>
<evidence type="ECO:0000313" key="3">
    <source>
        <dbReference type="Proteomes" id="UP000541033"/>
    </source>
</evidence>
<dbReference type="PANTHER" id="PTHR15020">
    <property type="entry name" value="FLAVIN REDUCTASE-RELATED"/>
    <property type="match status" value="1"/>
</dbReference>
<name>A0A7X5R087_9MICO</name>
<proteinExistence type="predicted"/>
<dbReference type="AlphaFoldDB" id="A0A7X5R087"/>
<dbReference type="InterPro" id="IPR016040">
    <property type="entry name" value="NAD(P)-bd_dom"/>
</dbReference>
<dbReference type="Proteomes" id="UP000541033">
    <property type="component" value="Unassembled WGS sequence"/>
</dbReference>
<dbReference type="Gene3D" id="3.40.50.720">
    <property type="entry name" value="NAD(P)-binding Rossmann-like Domain"/>
    <property type="match status" value="1"/>
</dbReference>
<keyword evidence="3" id="KW-1185">Reference proteome</keyword>
<dbReference type="Pfam" id="PF13460">
    <property type="entry name" value="NAD_binding_10"/>
    <property type="match status" value="1"/>
</dbReference>